<keyword evidence="3" id="KW-1185">Reference proteome</keyword>
<dbReference type="EMBL" id="BAAAFG010000016">
    <property type="protein sequence ID" value="GAA0873067.1"/>
    <property type="molecule type" value="Genomic_DNA"/>
</dbReference>
<protein>
    <submittedName>
        <fullName evidence="2">DUF4856 domain-containing protein</fullName>
    </submittedName>
</protein>
<evidence type="ECO:0000313" key="3">
    <source>
        <dbReference type="Proteomes" id="UP001500507"/>
    </source>
</evidence>
<accession>A0ABN1MIN0</accession>
<reference evidence="2 3" key="1">
    <citation type="journal article" date="2019" name="Int. J. Syst. Evol. Microbiol.">
        <title>The Global Catalogue of Microorganisms (GCM) 10K type strain sequencing project: providing services to taxonomists for standard genome sequencing and annotation.</title>
        <authorList>
            <consortium name="The Broad Institute Genomics Platform"/>
            <consortium name="The Broad Institute Genome Sequencing Center for Infectious Disease"/>
            <person name="Wu L."/>
            <person name="Ma J."/>
        </authorList>
    </citation>
    <scope>NUCLEOTIDE SEQUENCE [LARGE SCALE GENOMIC DNA]</scope>
    <source>
        <strain evidence="2 3">JCM 16082</strain>
    </source>
</reference>
<name>A0ABN1MIN0_9FLAO</name>
<organism evidence="2 3">
    <name type="scientific">Gangjinia marincola</name>
    <dbReference type="NCBI Taxonomy" id="578463"/>
    <lineage>
        <taxon>Bacteria</taxon>
        <taxon>Pseudomonadati</taxon>
        <taxon>Bacteroidota</taxon>
        <taxon>Flavobacteriia</taxon>
        <taxon>Flavobacteriales</taxon>
        <taxon>Flavobacteriaceae</taxon>
        <taxon>Gangjinia</taxon>
    </lineage>
</organism>
<feature type="signal peptide" evidence="1">
    <location>
        <begin position="1"/>
        <end position="22"/>
    </location>
</feature>
<dbReference type="Pfam" id="PF16148">
    <property type="entry name" value="DUF4856"/>
    <property type="match status" value="1"/>
</dbReference>
<comment type="caution">
    <text evidence="2">The sequence shown here is derived from an EMBL/GenBank/DDBJ whole genome shotgun (WGS) entry which is preliminary data.</text>
</comment>
<sequence length="403" mass="44842">MKFTKHPIFIATIMAVSFTACTDDDDATTDVQLEVPTNYNFTRNGESTVNFSGQTTRILMADELNDRLLDFSIDDELLLNQFSNENDPFSSSDLNDSDKSIKSKVAASADYFSTNLTLSATIKNTLESWLSKQANEIFPFQDNSAQAGEAGQLADGDNVRYVNAQGLEFNQLFTKSLIGALMVDQTLNNYLSPAVLDEGQNREENDSDILAEGKTYTTMEHKWDEAYGYLYGTSENPANPNDKIGEADDYLNKYIGRVENDEDFSGIAERIFNAFKTGRAAIVAKDYDIRDEQANIIQQEISNIIGIRAVYYLEQAKSGIATENWGTAFHDLSEAYGFIYSLQFTKNPATNQPYFNAAEVDDLLTDLMDDGEDGLWDVSVETLSTISEIIAAEFDFTIEQAGS</sequence>
<dbReference type="RefSeq" id="WP_343767536.1">
    <property type="nucleotide sequence ID" value="NZ_BAAAFG010000016.1"/>
</dbReference>
<dbReference type="InterPro" id="IPR032331">
    <property type="entry name" value="DUF4856"/>
</dbReference>
<gene>
    <name evidence="2" type="ORF">GCM10009117_22140</name>
</gene>
<dbReference type="Proteomes" id="UP001500507">
    <property type="component" value="Unassembled WGS sequence"/>
</dbReference>
<keyword evidence="1" id="KW-0732">Signal</keyword>
<evidence type="ECO:0000313" key="2">
    <source>
        <dbReference type="EMBL" id="GAA0873067.1"/>
    </source>
</evidence>
<proteinExistence type="predicted"/>
<dbReference type="PROSITE" id="PS51257">
    <property type="entry name" value="PROKAR_LIPOPROTEIN"/>
    <property type="match status" value="1"/>
</dbReference>
<evidence type="ECO:0000256" key="1">
    <source>
        <dbReference type="SAM" id="SignalP"/>
    </source>
</evidence>
<feature type="chain" id="PRO_5045232502" evidence="1">
    <location>
        <begin position="23"/>
        <end position="403"/>
    </location>
</feature>